<reference evidence="17 18" key="1">
    <citation type="submission" date="2016-04" db="EMBL/GenBank/DDBJ databases">
        <title>Chloroflexus islandicus sp. nov., a thermophilic filamentous anoxygenic phototrophic bacterium from geyser Strokkur (Iceland).</title>
        <authorList>
            <person name="Gaisin V.A."/>
            <person name="Kalashnikov A.M."/>
            <person name="Sukhacheva M.V."/>
            <person name="Grouzdev D.S."/>
            <person name="Ivanov T.M."/>
            <person name="Kuznetsov B."/>
            <person name="Gorlenko V.M."/>
        </authorList>
    </citation>
    <scope>NUCLEOTIDE SEQUENCE [LARGE SCALE GENOMIC DNA]</scope>
    <source>
        <strain evidence="18">isl-2</strain>
    </source>
</reference>
<dbReference type="PROSITE" id="PS50109">
    <property type="entry name" value="HIS_KIN"/>
    <property type="match status" value="1"/>
</dbReference>
<feature type="coiled-coil region" evidence="13">
    <location>
        <begin position="409"/>
        <end position="436"/>
    </location>
</feature>
<evidence type="ECO:0000256" key="2">
    <source>
        <dbReference type="ARBA" id="ARBA00004370"/>
    </source>
</evidence>
<name>A0A178MH97_9CHLR</name>
<keyword evidence="10 14" id="KW-1133">Transmembrane helix</keyword>
<feature type="domain" description="HAMP" evidence="16">
    <location>
        <begin position="361"/>
        <end position="414"/>
    </location>
</feature>
<dbReference type="InterPro" id="IPR036097">
    <property type="entry name" value="HisK_dim/P_sf"/>
</dbReference>
<accession>A0A178MH97</accession>
<evidence type="ECO:0000256" key="4">
    <source>
        <dbReference type="ARBA" id="ARBA00022553"/>
    </source>
</evidence>
<keyword evidence="7" id="KW-0547">Nucleotide-binding</keyword>
<dbReference type="FunFam" id="3.30.565.10:FF:000013">
    <property type="entry name" value="Two-component sensor histidine kinase"/>
    <property type="match status" value="1"/>
</dbReference>
<evidence type="ECO:0000313" key="17">
    <source>
        <dbReference type="EMBL" id="OAN47468.1"/>
    </source>
</evidence>
<dbReference type="Gene3D" id="3.30.565.10">
    <property type="entry name" value="Histidine kinase-like ATPase, C-terminal domain"/>
    <property type="match status" value="1"/>
</dbReference>
<keyword evidence="11" id="KW-0902">Two-component regulatory system</keyword>
<evidence type="ECO:0000313" key="18">
    <source>
        <dbReference type="Proteomes" id="UP000078287"/>
    </source>
</evidence>
<feature type="transmembrane region" description="Helical" evidence="14">
    <location>
        <begin position="68"/>
        <end position="90"/>
    </location>
</feature>
<dbReference type="Gene3D" id="1.10.287.130">
    <property type="match status" value="1"/>
</dbReference>
<dbReference type="PROSITE" id="PS50885">
    <property type="entry name" value="HAMP"/>
    <property type="match status" value="1"/>
</dbReference>
<dbReference type="Pfam" id="PF02518">
    <property type="entry name" value="HATPase_c"/>
    <property type="match status" value="1"/>
</dbReference>
<dbReference type="PRINTS" id="PR00344">
    <property type="entry name" value="BCTRLSENSOR"/>
</dbReference>
<organism evidence="17 18">
    <name type="scientific">Chloroflexus islandicus</name>
    <dbReference type="NCBI Taxonomy" id="1707952"/>
    <lineage>
        <taxon>Bacteria</taxon>
        <taxon>Bacillati</taxon>
        <taxon>Chloroflexota</taxon>
        <taxon>Chloroflexia</taxon>
        <taxon>Chloroflexales</taxon>
        <taxon>Chloroflexineae</taxon>
        <taxon>Chloroflexaceae</taxon>
        <taxon>Chloroflexus</taxon>
    </lineage>
</organism>
<protein>
    <recommendedName>
        <fullName evidence="3">histidine kinase</fullName>
        <ecNumber evidence="3">2.7.13.3</ecNumber>
    </recommendedName>
</protein>
<keyword evidence="9" id="KW-0067">ATP-binding</keyword>
<evidence type="ECO:0000259" key="15">
    <source>
        <dbReference type="PROSITE" id="PS50109"/>
    </source>
</evidence>
<dbReference type="SUPFAM" id="SSF55874">
    <property type="entry name" value="ATPase domain of HSP90 chaperone/DNA topoisomerase II/histidine kinase"/>
    <property type="match status" value="1"/>
</dbReference>
<feature type="transmembrane region" description="Helical" evidence="14">
    <location>
        <begin position="110"/>
        <end position="136"/>
    </location>
</feature>
<dbReference type="SMART" id="SM00387">
    <property type="entry name" value="HATPase_c"/>
    <property type="match status" value="1"/>
</dbReference>
<keyword evidence="6 14" id="KW-0812">Transmembrane</keyword>
<keyword evidence="8" id="KW-0418">Kinase</keyword>
<evidence type="ECO:0000256" key="10">
    <source>
        <dbReference type="ARBA" id="ARBA00022989"/>
    </source>
</evidence>
<evidence type="ECO:0000256" key="11">
    <source>
        <dbReference type="ARBA" id="ARBA00023012"/>
    </source>
</evidence>
<comment type="caution">
    <text evidence="17">The sequence shown here is derived from an EMBL/GenBank/DDBJ whole genome shotgun (WGS) entry which is preliminary data.</text>
</comment>
<dbReference type="Pfam" id="PF00672">
    <property type="entry name" value="HAMP"/>
    <property type="match status" value="1"/>
</dbReference>
<feature type="transmembrane region" description="Helical" evidence="14">
    <location>
        <begin position="34"/>
        <end position="52"/>
    </location>
</feature>
<sequence length="660" mass="71135">MRRVGFWQSLGEVAALGSGLALLPYLFFGKTWPLLADTIAFLNLIAYVYGAWRLQPVAAPWPVRIGRFVLWCGLLAILSGTITWLTLGWLDERSLLMRDMVDLPAYASPALLIINAFLLALGATGVPRFLITIWTLGRRHLRWQLTFGALLIAALTNLCMPVVMFATIAAFSLGTIPVVMPLDQAATLLREALATLPDDAEPPAVQAMVEGLYNDTTRLPVDEAAPFAAAEMWGLRRISVLTIDGTIIASAGETPLPAAMPLPPAIAETIQAIRAAALQTGQCVTGYPRSGSLSDVAVCPLSANRLVLIERQIGMVEQLGASLGRMVASVLVNLSLSWSIIAIVIALIIPIAFTISYFFARRLTTRLERLATATHALASGQSETVTPLATGDDEVGQLTADFNAMAAQLRAREQALRAAAERNEQLLAANKRLIANVSHELRNPIATLRAQVEALVEDYAGQLPARELHVIEHELQRLSTLIEDLFTLARADAHQLKLDRTKVDVGALIQRLIATYAPLARRLHQIEVVCEIEPAIPPILADPQRLEQVMINLVQNALRYTPPGGIVMVMAKSEGTQVAISVIDTGPGIDPAEHELVFERFYRGDTSRARATGGAGLGLAIALELVRAMQGDLTLTNAPGQGACFTITLPATTITAPDTS</sequence>
<dbReference type="AlphaFoldDB" id="A0A178MH97"/>
<dbReference type="Gene3D" id="6.10.340.10">
    <property type="match status" value="1"/>
</dbReference>
<comment type="subcellular location">
    <subcellularLocation>
        <location evidence="2">Membrane</location>
    </subcellularLocation>
</comment>
<dbReference type="SUPFAM" id="SSF158472">
    <property type="entry name" value="HAMP domain-like"/>
    <property type="match status" value="1"/>
</dbReference>
<evidence type="ECO:0000256" key="14">
    <source>
        <dbReference type="SAM" id="Phobius"/>
    </source>
</evidence>
<comment type="catalytic activity">
    <reaction evidence="1">
        <text>ATP + protein L-histidine = ADP + protein N-phospho-L-histidine.</text>
        <dbReference type="EC" id="2.7.13.3"/>
    </reaction>
</comment>
<dbReference type="GO" id="GO:0000155">
    <property type="term" value="F:phosphorelay sensor kinase activity"/>
    <property type="evidence" value="ECO:0007669"/>
    <property type="project" value="InterPro"/>
</dbReference>
<dbReference type="Proteomes" id="UP000078287">
    <property type="component" value="Unassembled WGS sequence"/>
</dbReference>
<feature type="transmembrane region" description="Helical" evidence="14">
    <location>
        <begin position="7"/>
        <end position="28"/>
    </location>
</feature>
<evidence type="ECO:0000256" key="13">
    <source>
        <dbReference type="SAM" id="Coils"/>
    </source>
</evidence>
<dbReference type="CDD" id="cd00075">
    <property type="entry name" value="HATPase"/>
    <property type="match status" value="1"/>
</dbReference>
<dbReference type="GO" id="GO:0005524">
    <property type="term" value="F:ATP binding"/>
    <property type="evidence" value="ECO:0007669"/>
    <property type="project" value="UniProtKB-KW"/>
</dbReference>
<dbReference type="EC" id="2.7.13.3" evidence="3"/>
<evidence type="ECO:0000256" key="8">
    <source>
        <dbReference type="ARBA" id="ARBA00022777"/>
    </source>
</evidence>
<evidence type="ECO:0000256" key="7">
    <source>
        <dbReference type="ARBA" id="ARBA00022741"/>
    </source>
</evidence>
<dbReference type="GO" id="GO:0016020">
    <property type="term" value="C:membrane"/>
    <property type="evidence" value="ECO:0007669"/>
    <property type="project" value="UniProtKB-SubCell"/>
</dbReference>
<dbReference type="SMART" id="SM00388">
    <property type="entry name" value="HisKA"/>
    <property type="match status" value="1"/>
</dbReference>
<dbReference type="CDD" id="cd06225">
    <property type="entry name" value="HAMP"/>
    <property type="match status" value="1"/>
</dbReference>
<feature type="domain" description="Histidine kinase" evidence="15">
    <location>
        <begin position="436"/>
        <end position="653"/>
    </location>
</feature>
<dbReference type="InterPro" id="IPR005467">
    <property type="entry name" value="His_kinase_dom"/>
</dbReference>
<dbReference type="STRING" id="1707952.A6A03_10340"/>
<feature type="transmembrane region" description="Helical" evidence="14">
    <location>
        <begin position="336"/>
        <end position="360"/>
    </location>
</feature>
<evidence type="ECO:0000256" key="9">
    <source>
        <dbReference type="ARBA" id="ARBA00022840"/>
    </source>
</evidence>
<keyword evidence="5" id="KW-0808">Transferase</keyword>
<dbReference type="InterPro" id="IPR036890">
    <property type="entry name" value="HATPase_C_sf"/>
</dbReference>
<evidence type="ECO:0000256" key="6">
    <source>
        <dbReference type="ARBA" id="ARBA00022692"/>
    </source>
</evidence>
<evidence type="ECO:0000259" key="16">
    <source>
        <dbReference type="PROSITE" id="PS50885"/>
    </source>
</evidence>
<dbReference type="CDD" id="cd00082">
    <property type="entry name" value="HisKA"/>
    <property type="match status" value="1"/>
</dbReference>
<keyword evidence="13" id="KW-0175">Coiled coil</keyword>
<gene>
    <name evidence="17" type="ORF">A6A03_10340</name>
</gene>
<evidence type="ECO:0000256" key="3">
    <source>
        <dbReference type="ARBA" id="ARBA00012438"/>
    </source>
</evidence>
<dbReference type="SMART" id="SM00304">
    <property type="entry name" value="HAMP"/>
    <property type="match status" value="1"/>
</dbReference>
<dbReference type="PANTHER" id="PTHR43711:SF1">
    <property type="entry name" value="HISTIDINE KINASE 1"/>
    <property type="match status" value="1"/>
</dbReference>
<dbReference type="SUPFAM" id="SSF47384">
    <property type="entry name" value="Homodimeric domain of signal transducing histidine kinase"/>
    <property type="match status" value="1"/>
</dbReference>
<proteinExistence type="predicted"/>
<dbReference type="InterPro" id="IPR004358">
    <property type="entry name" value="Sig_transdc_His_kin-like_C"/>
</dbReference>
<dbReference type="InterPro" id="IPR003594">
    <property type="entry name" value="HATPase_dom"/>
</dbReference>
<dbReference type="InterPro" id="IPR003661">
    <property type="entry name" value="HisK_dim/P_dom"/>
</dbReference>
<keyword evidence="4" id="KW-0597">Phosphoprotein</keyword>
<keyword evidence="18" id="KW-1185">Reference proteome</keyword>
<evidence type="ECO:0000256" key="5">
    <source>
        <dbReference type="ARBA" id="ARBA00022679"/>
    </source>
</evidence>
<dbReference type="PANTHER" id="PTHR43711">
    <property type="entry name" value="TWO-COMPONENT HISTIDINE KINASE"/>
    <property type="match status" value="1"/>
</dbReference>
<evidence type="ECO:0000256" key="1">
    <source>
        <dbReference type="ARBA" id="ARBA00000085"/>
    </source>
</evidence>
<dbReference type="EMBL" id="LWQS01000037">
    <property type="protein sequence ID" value="OAN47468.1"/>
    <property type="molecule type" value="Genomic_DNA"/>
</dbReference>
<feature type="transmembrane region" description="Helical" evidence="14">
    <location>
        <begin position="148"/>
        <end position="173"/>
    </location>
</feature>
<dbReference type="Pfam" id="PF00512">
    <property type="entry name" value="HisKA"/>
    <property type="match status" value="1"/>
</dbReference>
<keyword evidence="12 14" id="KW-0472">Membrane</keyword>
<dbReference type="InterPro" id="IPR050736">
    <property type="entry name" value="Sensor_HK_Regulatory"/>
</dbReference>
<evidence type="ECO:0000256" key="12">
    <source>
        <dbReference type="ARBA" id="ARBA00023136"/>
    </source>
</evidence>
<dbReference type="InterPro" id="IPR003660">
    <property type="entry name" value="HAMP_dom"/>
</dbReference>